<dbReference type="RefSeq" id="WP_115414274.1">
    <property type="nucleotide sequence ID" value="NZ_CP031356.1"/>
</dbReference>
<dbReference type="Proteomes" id="UP000282185">
    <property type="component" value="Unassembled WGS sequence"/>
</dbReference>
<dbReference type="OrthoDB" id="8443918at2"/>
<organism evidence="3 5">
    <name type="scientific">Brachybacterium saurashtrense</name>
    <dbReference type="NCBI Taxonomy" id="556288"/>
    <lineage>
        <taxon>Bacteria</taxon>
        <taxon>Bacillati</taxon>
        <taxon>Actinomycetota</taxon>
        <taxon>Actinomycetes</taxon>
        <taxon>Micrococcales</taxon>
        <taxon>Dermabacteraceae</taxon>
        <taxon>Brachybacterium</taxon>
    </lineage>
</organism>
<name>A0A345YRH3_9MICO</name>
<evidence type="ECO:0000313" key="2">
    <source>
        <dbReference type="EMBL" id="AXK46525.1"/>
    </source>
</evidence>
<evidence type="ECO:0000313" key="3">
    <source>
        <dbReference type="EMBL" id="RRR24266.1"/>
    </source>
</evidence>
<feature type="domain" description="Transcription regulator PadR N-terminal" evidence="1">
    <location>
        <begin position="7"/>
        <end position="79"/>
    </location>
</feature>
<protein>
    <submittedName>
        <fullName evidence="3">PadR family transcriptional regulator</fullName>
    </submittedName>
</protein>
<sequence length="180" mass="19936">MSTSHALLGLLDRAPAHGYTLKHDYDTLLSPGKPLAFGQVYASLSRFERQGWAEQTTVESGSGPERKLYRITADGVHVLDDWLFTPQEAGAFSSSTLFARVSVALLSGRDAHDVLDRQRTSHMERMRSLTARRRDADPALMLALDYELAHLDADLRWILDAGERLAAMRERLTRGAGGTA</sequence>
<dbReference type="Proteomes" id="UP000254236">
    <property type="component" value="Chromosome"/>
</dbReference>
<dbReference type="EMBL" id="CP031356">
    <property type="protein sequence ID" value="AXK46525.1"/>
    <property type="molecule type" value="Genomic_DNA"/>
</dbReference>
<reference evidence="2 4" key="1">
    <citation type="submission" date="2018-07" db="EMBL/GenBank/DDBJ databases">
        <title>Brachybacterium saurashtrense DSM 23186 genome sequence.</title>
        <authorList>
            <person name="Guo L."/>
        </authorList>
    </citation>
    <scope>NUCLEOTIDE SEQUENCE [LARGE SCALE GENOMIC DNA]</scope>
    <source>
        <strain evidence="2 4">DSM 23186</strain>
    </source>
</reference>
<dbReference type="SUPFAM" id="SSF46785">
    <property type="entry name" value="Winged helix' DNA-binding domain"/>
    <property type="match status" value="1"/>
</dbReference>
<keyword evidence="4" id="KW-1185">Reference proteome</keyword>
<reference evidence="3 5" key="2">
    <citation type="submission" date="2018-08" db="EMBL/GenBank/DDBJ databases">
        <title>Brachybacterium saurashtrense DSM 23186.</title>
        <authorList>
            <person name="Li Y."/>
        </authorList>
    </citation>
    <scope>NUCLEOTIDE SEQUENCE [LARGE SCALE GENOMIC DNA]</scope>
    <source>
        <strain evidence="3 5">DSM 23186</strain>
    </source>
</reference>
<proteinExistence type="predicted"/>
<dbReference type="PANTHER" id="PTHR43252:SF6">
    <property type="entry name" value="NEGATIVE TRANSCRIPTION REGULATOR PADR"/>
    <property type="match status" value="1"/>
</dbReference>
<dbReference type="InterPro" id="IPR036388">
    <property type="entry name" value="WH-like_DNA-bd_sf"/>
</dbReference>
<dbReference type="KEGG" id="bsau:DWV08_13485"/>
<dbReference type="Gene3D" id="1.10.10.10">
    <property type="entry name" value="Winged helix-like DNA-binding domain superfamily/Winged helix DNA-binding domain"/>
    <property type="match status" value="1"/>
</dbReference>
<dbReference type="InterPro" id="IPR005149">
    <property type="entry name" value="Tscrpt_reg_PadR_N"/>
</dbReference>
<dbReference type="Pfam" id="PF03551">
    <property type="entry name" value="PadR"/>
    <property type="match status" value="1"/>
</dbReference>
<dbReference type="InterPro" id="IPR036390">
    <property type="entry name" value="WH_DNA-bd_sf"/>
</dbReference>
<accession>A0A345YRH3</accession>
<dbReference type="EMBL" id="QSWH01000002">
    <property type="protein sequence ID" value="RRR24266.1"/>
    <property type="molecule type" value="Genomic_DNA"/>
</dbReference>
<gene>
    <name evidence="2" type="ORF">DWV08_13485</name>
    <name evidence="3" type="ORF">DXU92_05235</name>
</gene>
<dbReference type="AlphaFoldDB" id="A0A345YRH3"/>
<evidence type="ECO:0000259" key="1">
    <source>
        <dbReference type="Pfam" id="PF03551"/>
    </source>
</evidence>
<dbReference type="PANTHER" id="PTHR43252">
    <property type="entry name" value="TRANSCRIPTIONAL REGULATOR YQJI"/>
    <property type="match status" value="1"/>
</dbReference>
<evidence type="ECO:0000313" key="4">
    <source>
        <dbReference type="Proteomes" id="UP000254236"/>
    </source>
</evidence>
<evidence type="ECO:0000313" key="5">
    <source>
        <dbReference type="Proteomes" id="UP000282185"/>
    </source>
</evidence>